<feature type="region of interest" description="Disordered" evidence="1">
    <location>
        <begin position="204"/>
        <end position="224"/>
    </location>
</feature>
<dbReference type="OrthoDB" id="9811176at2"/>
<dbReference type="PIRSF" id="PIRSF037290">
    <property type="entry name" value="UCP037290"/>
    <property type="match status" value="1"/>
</dbReference>
<keyword evidence="4" id="KW-1185">Reference proteome</keyword>
<evidence type="ECO:0000256" key="1">
    <source>
        <dbReference type="SAM" id="MobiDB-lite"/>
    </source>
</evidence>
<gene>
    <name evidence="3" type="primary">recA [C]</name>
    <name evidence="3" type="ordered locus">TVNIR_1879</name>
</gene>
<dbReference type="eggNOG" id="COG4544">
    <property type="taxonomic scope" value="Bacteria"/>
</dbReference>
<feature type="domain" description="RecA-like N-terminal" evidence="2">
    <location>
        <begin position="25"/>
        <end position="127"/>
    </location>
</feature>
<dbReference type="AlphaFoldDB" id="L0DX48"/>
<dbReference type="InterPro" id="IPR027417">
    <property type="entry name" value="P-loop_NTPase"/>
</dbReference>
<dbReference type="KEGG" id="tni:TVNIR_1879"/>
<dbReference type="EMBL" id="CP003989">
    <property type="protein sequence ID" value="AGA33540.1"/>
    <property type="molecule type" value="Genomic_DNA"/>
</dbReference>
<dbReference type="PATRIC" id="fig|1255043.3.peg.1903"/>
<dbReference type="STRING" id="1255043.TVNIR_1879"/>
<dbReference type="Proteomes" id="UP000010809">
    <property type="component" value="Chromosome"/>
</dbReference>
<dbReference type="InterPro" id="IPR049428">
    <property type="entry name" value="RecA-like_N"/>
</dbReference>
<dbReference type="RefSeq" id="WP_015258667.1">
    <property type="nucleotide sequence ID" value="NC_019902.2"/>
</dbReference>
<reference evidence="3" key="1">
    <citation type="submission" date="2015-12" db="EMBL/GenBank/DDBJ databases">
        <authorList>
            <person name="Tikhonova T.V."/>
            <person name="Pavlov A.R."/>
            <person name="Beletsky A.V."/>
            <person name="Mardanov A.V."/>
            <person name="Sorokin D.Y."/>
            <person name="Ravin N.V."/>
            <person name="Popov V.O."/>
        </authorList>
    </citation>
    <scope>NUCLEOTIDE SEQUENCE</scope>
    <source>
        <strain evidence="3">DSM 14787</strain>
    </source>
</reference>
<dbReference type="InterPro" id="IPR017166">
    <property type="entry name" value="UCP037290"/>
</dbReference>
<dbReference type="InterPro" id="IPR047610">
    <property type="entry name" value="ImuA_translesion"/>
</dbReference>
<dbReference type="HOGENOM" id="CLU_064653_3_0_6"/>
<evidence type="ECO:0000313" key="3">
    <source>
        <dbReference type="EMBL" id="AGA33540.1"/>
    </source>
</evidence>
<protein>
    <submittedName>
        <fullName evidence="3">SOS cell division inhibitor SulA</fullName>
    </submittedName>
</protein>
<dbReference type="Pfam" id="PF00154">
    <property type="entry name" value="RecA_N"/>
    <property type="match status" value="1"/>
</dbReference>
<dbReference type="Gene3D" id="3.40.50.300">
    <property type="entry name" value="P-loop containing nucleotide triphosphate hydrolases"/>
    <property type="match status" value="1"/>
</dbReference>
<sequence>MTALEELLSHPRIWRGDAAGATRTPVRPSGIAALDQALRGGWPQGQLIELIGSPFGSGETRLLLPVLADCAREHRRIVLVAPPATPWTLGWRQLGMDPERILLIRAGSGDDAIWCCEQVLRSPGTGVLLAWLRDAGSASLRRLRLAAASAHACGFVYRPAPAARHPSPAHLRIHWQARQDHLYLQILKCTGGVPPQERPIRVSLATWNRPPPGPNMRHPHEDGS</sequence>
<evidence type="ECO:0000259" key="2">
    <source>
        <dbReference type="Pfam" id="PF00154"/>
    </source>
</evidence>
<proteinExistence type="predicted"/>
<dbReference type="GO" id="GO:0051301">
    <property type="term" value="P:cell division"/>
    <property type="evidence" value="ECO:0007669"/>
    <property type="project" value="UniProtKB-KW"/>
</dbReference>
<dbReference type="NCBIfam" id="NF033429">
    <property type="entry name" value="ImuA_translesion"/>
    <property type="match status" value="1"/>
</dbReference>
<name>L0DX48_THIND</name>
<dbReference type="SUPFAM" id="SSF52540">
    <property type="entry name" value="P-loop containing nucleoside triphosphate hydrolases"/>
    <property type="match status" value="1"/>
</dbReference>
<accession>L0DX48</accession>
<evidence type="ECO:0000313" key="4">
    <source>
        <dbReference type="Proteomes" id="UP000010809"/>
    </source>
</evidence>
<organism evidence="3 4">
    <name type="scientific">Thioalkalivibrio nitratireducens (strain DSM 14787 / UNIQEM 213 / ALEN2)</name>
    <dbReference type="NCBI Taxonomy" id="1255043"/>
    <lineage>
        <taxon>Bacteria</taxon>
        <taxon>Pseudomonadati</taxon>
        <taxon>Pseudomonadota</taxon>
        <taxon>Gammaproteobacteria</taxon>
        <taxon>Chromatiales</taxon>
        <taxon>Ectothiorhodospiraceae</taxon>
        <taxon>Thioalkalivibrio</taxon>
    </lineage>
</organism>